<dbReference type="CDD" id="cd16454">
    <property type="entry name" value="RING-H2_PA-TM-RING"/>
    <property type="match status" value="1"/>
</dbReference>
<feature type="compositionally biased region" description="Basic and acidic residues" evidence="2">
    <location>
        <begin position="138"/>
        <end position="148"/>
    </location>
</feature>
<keyword evidence="3" id="KW-0472">Membrane</keyword>
<sequence length="269" mass="30729">MTQYLRRIDEDANIATNVGDVNFSDFAFPFLFFLVWNSALCTPTILTFAGLIRGEYENLIPLLCPHWMIGFIIPMYIGSLHGIVGYAVLSITFLLPYSAGIISICMERHNEESQCSLDQCSLIEFFKRRRNEQDEDKSDPRIEERNADNTDQAVGDPNTIEITSNTQSSLNATRQDQTTTNVNKVNSLPNLDNMTDEERRTYLEEKLHTKEYSASCCSICFDEFRAGESIGMSSDPECSHIFHKNCIMEWLVTHDNCPICRRTYVIPSM</sequence>
<feature type="transmembrane region" description="Helical" evidence="3">
    <location>
        <begin position="59"/>
        <end position="77"/>
    </location>
</feature>
<dbReference type="UniPathway" id="UPA00143"/>
<feature type="region of interest" description="Disordered" evidence="2">
    <location>
        <begin position="131"/>
        <end position="173"/>
    </location>
</feature>
<name>A0A6U3QP80_9STRA</name>
<dbReference type="SMART" id="SM00184">
    <property type="entry name" value="RING"/>
    <property type="match status" value="1"/>
</dbReference>
<keyword evidence="3" id="KW-1133">Transmembrane helix</keyword>
<evidence type="ECO:0000313" key="5">
    <source>
        <dbReference type="EMBL" id="CAD9325654.1"/>
    </source>
</evidence>
<dbReference type="GO" id="GO:0016567">
    <property type="term" value="P:protein ubiquitination"/>
    <property type="evidence" value="ECO:0007669"/>
    <property type="project" value="UniProtKB-UniPathway"/>
</dbReference>
<keyword evidence="1" id="KW-0863">Zinc-finger</keyword>
<feature type="compositionally biased region" description="Polar residues" evidence="2">
    <location>
        <begin position="160"/>
        <end position="173"/>
    </location>
</feature>
<dbReference type="GO" id="GO:0008270">
    <property type="term" value="F:zinc ion binding"/>
    <property type="evidence" value="ECO:0007669"/>
    <property type="project" value="UniProtKB-KW"/>
</dbReference>
<dbReference type="PROSITE" id="PS50089">
    <property type="entry name" value="ZF_RING_2"/>
    <property type="match status" value="1"/>
</dbReference>
<dbReference type="SUPFAM" id="SSF57850">
    <property type="entry name" value="RING/U-box"/>
    <property type="match status" value="1"/>
</dbReference>
<dbReference type="PANTHER" id="PTHR45676">
    <property type="entry name" value="RING-H2 FINGER PROTEIN ATL51-RELATED"/>
    <property type="match status" value="1"/>
</dbReference>
<evidence type="ECO:0000259" key="4">
    <source>
        <dbReference type="PROSITE" id="PS50089"/>
    </source>
</evidence>
<dbReference type="EMBL" id="HBGN01013648">
    <property type="protein sequence ID" value="CAD9325654.1"/>
    <property type="molecule type" value="Transcribed_RNA"/>
</dbReference>
<evidence type="ECO:0000256" key="2">
    <source>
        <dbReference type="SAM" id="MobiDB-lite"/>
    </source>
</evidence>
<proteinExistence type="predicted"/>
<feature type="domain" description="RING-type" evidence="4">
    <location>
        <begin position="217"/>
        <end position="261"/>
    </location>
</feature>
<protein>
    <recommendedName>
        <fullName evidence="4">RING-type domain-containing protein</fullName>
    </recommendedName>
</protein>
<accession>A0A6U3QP80</accession>
<organism evidence="5">
    <name type="scientific">Ditylum brightwellii</name>
    <dbReference type="NCBI Taxonomy" id="49249"/>
    <lineage>
        <taxon>Eukaryota</taxon>
        <taxon>Sar</taxon>
        <taxon>Stramenopiles</taxon>
        <taxon>Ochrophyta</taxon>
        <taxon>Bacillariophyta</taxon>
        <taxon>Mediophyceae</taxon>
        <taxon>Lithodesmiophycidae</taxon>
        <taxon>Lithodesmiales</taxon>
        <taxon>Lithodesmiaceae</taxon>
        <taxon>Ditylum</taxon>
    </lineage>
</organism>
<keyword evidence="1" id="KW-0862">Zinc</keyword>
<reference evidence="5" key="1">
    <citation type="submission" date="2021-01" db="EMBL/GenBank/DDBJ databases">
        <authorList>
            <person name="Corre E."/>
            <person name="Pelletier E."/>
            <person name="Niang G."/>
            <person name="Scheremetjew M."/>
            <person name="Finn R."/>
            <person name="Kale V."/>
            <person name="Holt S."/>
            <person name="Cochrane G."/>
            <person name="Meng A."/>
            <person name="Brown T."/>
            <person name="Cohen L."/>
        </authorList>
    </citation>
    <scope>NUCLEOTIDE SEQUENCE</scope>
    <source>
        <strain evidence="5">Pop2</strain>
    </source>
</reference>
<gene>
    <name evidence="5" type="ORF">DBRI1063_LOCUS8735</name>
</gene>
<dbReference type="Gene3D" id="3.30.40.10">
    <property type="entry name" value="Zinc/RING finger domain, C3HC4 (zinc finger)"/>
    <property type="match status" value="1"/>
</dbReference>
<dbReference type="PANTHER" id="PTHR45676:SF41">
    <property type="entry name" value="RING-H2 FINGER PROTEIN ATL66"/>
    <property type="match status" value="1"/>
</dbReference>
<evidence type="ECO:0000256" key="3">
    <source>
        <dbReference type="SAM" id="Phobius"/>
    </source>
</evidence>
<dbReference type="Pfam" id="PF13639">
    <property type="entry name" value="zf-RING_2"/>
    <property type="match status" value="1"/>
</dbReference>
<feature type="transmembrane region" description="Helical" evidence="3">
    <location>
        <begin position="83"/>
        <end position="104"/>
    </location>
</feature>
<dbReference type="AlphaFoldDB" id="A0A6U3QP80"/>
<keyword evidence="1" id="KW-0479">Metal-binding</keyword>
<dbReference type="InterPro" id="IPR001841">
    <property type="entry name" value="Znf_RING"/>
</dbReference>
<evidence type="ECO:0000256" key="1">
    <source>
        <dbReference type="PROSITE-ProRule" id="PRU00175"/>
    </source>
</evidence>
<feature type="transmembrane region" description="Helical" evidence="3">
    <location>
        <begin position="26"/>
        <end position="52"/>
    </location>
</feature>
<keyword evidence="3" id="KW-0812">Transmembrane</keyword>
<dbReference type="InterPro" id="IPR013083">
    <property type="entry name" value="Znf_RING/FYVE/PHD"/>
</dbReference>